<reference evidence="1 2" key="2">
    <citation type="journal article" date="2008" name="Int. J. Syst. Evol. Microbiol.">
        <title>Methanocella paludicola gen. nov., sp. nov., a methane-producing archaeon, the first isolate of the lineage 'Rice Cluster I', and proposal of the new archaeal order Methanocellales ord. nov.</title>
        <authorList>
            <person name="Sakai S."/>
            <person name="Imachi H."/>
            <person name="Hanada S."/>
            <person name="Ohashi A."/>
            <person name="Harada H."/>
            <person name="Kamagata Y."/>
        </authorList>
    </citation>
    <scope>NUCLEOTIDE SEQUENCE [LARGE SCALE GENOMIC DNA]</scope>
    <source>
        <strain evidence="2">DSM 17711 / JCM 13418 / NBRC 101707 / SANAE</strain>
    </source>
</reference>
<dbReference type="eggNOG" id="arCOG06879">
    <property type="taxonomic scope" value="Archaea"/>
</dbReference>
<dbReference type="RefSeq" id="WP_012901283.1">
    <property type="nucleotide sequence ID" value="NC_013665.1"/>
</dbReference>
<dbReference type="KEGG" id="mpd:MCP_2537"/>
<dbReference type="AlphaFoldDB" id="D1Z1N7"/>
<evidence type="ECO:0000313" key="2">
    <source>
        <dbReference type="Proteomes" id="UP000001882"/>
    </source>
</evidence>
<name>D1Z1N7_METPS</name>
<gene>
    <name evidence="1" type="ordered locus">MCP_2537</name>
</gene>
<sequence>MQEISYDQHAVWPCLAELYGSLLESTLEYLIVEGDYAYVHDPYFNLNRCRVTAEVCKSMIRSGGNHLLAEKMVDWLVSRQNDNGSWNELHPRFSKPSALVTSFVAETLLLKKRAGSLSGRQEQSLRRAAEYVLCSEVGPGYFRKNASYMADYLNVDASCGAFLAHYGQAYHNPTYMEAALRAADNCIGHQASDGTYPYTTSEGGTPERYPLDVPCAHYQGVTIYYLAKLQKCIRDRRLESSIRHAGGWLASIQGADGSFDWSRSGLMFAYYLSGAYAFAAAAFDYCDLTRNRGLSITKMIENKRSIMNRWEGDSFLTLPRDAYTTYRSSMVGSFPARHRLFRFCYGLYRQCARRRQSDRIEDGPFNVLSKIFNIKTSTIDPFANYPDLFMTSEALDCLGYMLYG</sequence>
<keyword evidence="2" id="KW-1185">Reference proteome</keyword>
<accession>D1Z1N7</accession>
<dbReference type="Proteomes" id="UP000001882">
    <property type="component" value="Chromosome"/>
</dbReference>
<reference evidence="2" key="3">
    <citation type="journal article" date="2011" name="PLoS ONE">
        <title>Genome sequence of a mesophilic hydrogenotrophic methanogen Methanocella paludicola, the first cultivated representative of the order Methanocellales.</title>
        <authorList>
            <person name="Sakai S."/>
            <person name="Takaki Y."/>
            <person name="Shimamura S."/>
            <person name="Sekine M."/>
            <person name="Tajima T."/>
            <person name="Kosugi H."/>
            <person name="Ichikawa N."/>
            <person name="Tasumi E."/>
            <person name="Hiraki A.T."/>
            <person name="Shimizu A."/>
            <person name="Kato Y."/>
            <person name="Nishiko R."/>
            <person name="Mori K."/>
            <person name="Fujita N."/>
            <person name="Imachi H."/>
            <person name="Takai K."/>
        </authorList>
    </citation>
    <scope>NUCLEOTIDE SEQUENCE [LARGE SCALE GENOMIC DNA]</scope>
    <source>
        <strain evidence="2">DSM 17711 / JCM 13418 / NBRC 101707 / SANAE</strain>
    </source>
</reference>
<dbReference type="InParanoid" id="D1Z1N7"/>
<dbReference type="SUPFAM" id="SSF81853">
    <property type="entry name" value="Family 10 polysaccharide lyase"/>
    <property type="match status" value="1"/>
</dbReference>
<evidence type="ECO:0008006" key="3">
    <source>
        <dbReference type="Google" id="ProtNLM"/>
    </source>
</evidence>
<dbReference type="PATRIC" id="fig|304371.9.peg.2591"/>
<dbReference type="OrthoDB" id="94486at2157"/>
<dbReference type="EMBL" id="AP011532">
    <property type="protein sequence ID" value="BAI62609.1"/>
    <property type="molecule type" value="Genomic_DNA"/>
</dbReference>
<dbReference type="STRING" id="304371.MCP_2537"/>
<protein>
    <recommendedName>
        <fullName evidence="3">Squalene cyclase C-terminal domain-containing protein</fullName>
    </recommendedName>
</protein>
<dbReference type="CDD" id="cd00688">
    <property type="entry name" value="ISOPREN_C2_like"/>
    <property type="match status" value="1"/>
</dbReference>
<dbReference type="Gene3D" id="1.50.10.20">
    <property type="match status" value="2"/>
</dbReference>
<organism evidence="1 2">
    <name type="scientific">Methanocella paludicola (strain DSM 17711 / JCM 13418 / NBRC 101707 / SANAE)</name>
    <dbReference type="NCBI Taxonomy" id="304371"/>
    <lineage>
        <taxon>Archaea</taxon>
        <taxon>Methanobacteriati</taxon>
        <taxon>Methanobacteriota</taxon>
        <taxon>Stenosarchaea group</taxon>
        <taxon>Methanomicrobia</taxon>
        <taxon>Methanocellales</taxon>
        <taxon>Methanocellaceae</taxon>
        <taxon>Methanocella</taxon>
    </lineage>
</organism>
<reference evidence="1 2" key="1">
    <citation type="journal article" date="2007" name="Appl. Environ. Microbiol.">
        <title>Isolation of key methanogens for global methane emission from rice paddy fields: a novel isolate affiliated with the clone cluster rice cluster I.</title>
        <authorList>
            <person name="Sakai S."/>
            <person name="Imachi H."/>
            <person name="Sekiguchi Y."/>
            <person name="Ohashi A."/>
            <person name="Harada H."/>
            <person name="Kamagata Y."/>
        </authorList>
    </citation>
    <scope>NUCLEOTIDE SEQUENCE [LARGE SCALE GENOMIC DNA]</scope>
    <source>
        <strain evidence="2">DSM 17711 / JCM 13418 / NBRC 101707 / SANAE</strain>
    </source>
</reference>
<evidence type="ECO:0000313" key="1">
    <source>
        <dbReference type="EMBL" id="BAI62609.1"/>
    </source>
</evidence>
<proteinExistence type="predicted"/>
<dbReference type="GeneID" id="8682287"/>